<dbReference type="AlphaFoldDB" id="A0A4V2MHG7"/>
<evidence type="ECO:0000256" key="1">
    <source>
        <dbReference type="SAM" id="SignalP"/>
    </source>
</evidence>
<sequence length="96" mass="10813">MNHLIVALNKRLLFLAAAISITLSACLTNNFQHRKYYNRTATGVITEIYRNNLGGNTIVLDGKVNINVWDEDLDSTMVIGNVKTFQFKLLGKSVRK</sequence>
<protein>
    <submittedName>
        <fullName evidence="2">Uncharacterized protein</fullName>
    </submittedName>
</protein>
<dbReference type="RefSeq" id="WP_131555842.1">
    <property type="nucleotide sequence ID" value="NZ_SJSK01000010.1"/>
</dbReference>
<dbReference type="EMBL" id="SJSK01000010">
    <property type="protein sequence ID" value="TCC86496.1"/>
    <property type="molecule type" value="Genomic_DNA"/>
</dbReference>
<accession>A0A4V2MHG7</accession>
<comment type="caution">
    <text evidence="2">The sequence shown here is derived from an EMBL/GenBank/DDBJ whole genome shotgun (WGS) entry which is preliminary data.</text>
</comment>
<keyword evidence="1" id="KW-0732">Signal</keyword>
<name>A0A4V2MHG7_9SPHI</name>
<evidence type="ECO:0000313" key="3">
    <source>
        <dbReference type="Proteomes" id="UP000292884"/>
    </source>
</evidence>
<evidence type="ECO:0000313" key="2">
    <source>
        <dbReference type="EMBL" id="TCC86496.1"/>
    </source>
</evidence>
<keyword evidence="3" id="KW-1185">Reference proteome</keyword>
<organism evidence="2 3">
    <name type="scientific">Pedobacter frigiditerrae</name>
    <dbReference type="NCBI Taxonomy" id="2530452"/>
    <lineage>
        <taxon>Bacteria</taxon>
        <taxon>Pseudomonadati</taxon>
        <taxon>Bacteroidota</taxon>
        <taxon>Sphingobacteriia</taxon>
        <taxon>Sphingobacteriales</taxon>
        <taxon>Sphingobacteriaceae</taxon>
        <taxon>Pedobacter</taxon>
    </lineage>
</organism>
<feature type="signal peptide" evidence="1">
    <location>
        <begin position="1"/>
        <end position="25"/>
    </location>
</feature>
<proteinExistence type="predicted"/>
<feature type="chain" id="PRO_5020882199" evidence="1">
    <location>
        <begin position="26"/>
        <end position="96"/>
    </location>
</feature>
<reference evidence="2 3" key="1">
    <citation type="submission" date="2019-02" db="EMBL/GenBank/DDBJ databases">
        <title>Pedobacter sp. RP-1-13 sp. nov., isolated from Arctic soil.</title>
        <authorList>
            <person name="Dahal R.H."/>
        </authorList>
    </citation>
    <scope>NUCLEOTIDE SEQUENCE [LARGE SCALE GENOMIC DNA]</scope>
    <source>
        <strain evidence="2 3">RP-1-13</strain>
    </source>
</reference>
<dbReference type="Proteomes" id="UP000292884">
    <property type="component" value="Unassembled WGS sequence"/>
</dbReference>
<gene>
    <name evidence="2" type="ORF">EZ428_23830</name>
</gene>